<dbReference type="InterPro" id="IPR006665">
    <property type="entry name" value="OmpA-like"/>
</dbReference>
<dbReference type="EMBL" id="QNBE01000006">
    <property type="protein sequence ID" value="RKX71548.1"/>
    <property type="molecule type" value="Genomic_DNA"/>
</dbReference>
<dbReference type="InterPro" id="IPR036737">
    <property type="entry name" value="OmpA-like_sf"/>
</dbReference>
<dbReference type="PANTHER" id="PTHR30329">
    <property type="entry name" value="STATOR ELEMENT OF FLAGELLAR MOTOR COMPLEX"/>
    <property type="match status" value="1"/>
</dbReference>
<accession>A0A660SL65</accession>
<proteinExistence type="predicted"/>
<dbReference type="Gene3D" id="2.60.40.1120">
    <property type="entry name" value="Carboxypeptidase-like, regulatory domain"/>
    <property type="match status" value="4"/>
</dbReference>
<dbReference type="SUPFAM" id="SSF49464">
    <property type="entry name" value="Carboxypeptidase regulatory domain-like"/>
    <property type="match status" value="3"/>
</dbReference>
<name>A0A660SL65_UNCW3</name>
<dbReference type="GO" id="GO:0009279">
    <property type="term" value="C:cell outer membrane"/>
    <property type="evidence" value="ECO:0007669"/>
    <property type="project" value="UniProtKB-SubCell"/>
</dbReference>
<keyword evidence="2 4" id="KW-0472">Membrane</keyword>
<evidence type="ECO:0000256" key="2">
    <source>
        <dbReference type="ARBA" id="ARBA00023136"/>
    </source>
</evidence>
<dbReference type="InterPro" id="IPR006664">
    <property type="entry name" value="OMP_bac"/>
</dbReference>
<dbReference type="Pfam" id="PF00691">
    <property type="entry name" value="OmpA"/>
    <property type="match status" value="1"/>
</dbReference>
<evidence type="ECO:0000256" key="4">
    <source>
        <dbReference type="PROSITE-ProRule" id="PRU00473"/>
    </source>
</evidence>
<evidence type="ECO:0000256" key="3">
    <source>
        <dbReference type="ARBA" id="ARBA00023237"/>
    </source>
</evidence>
<dbReference type="Proteomes" id="UP000268469">
    <property type="component" value="Unassembled WGS sequence"/>
</dbReference>
<evidence type="ECO:0000313" key="7">
    <source>
        <dbReference type="Proteomes" id="UP000268469"/>
    </source>
</evidence>
<dbReference type="Pfam" id="PF13620">
    <property type="entry name" value="CarboxypepD_reg"/>
    <property type="match status" value="1"/>
</dbReference>
<gene>
    <name evidence="6" type="ORF">DRP53_01070</name>
</gene>
<dbReference type="PROSITE" id="PS51123">
    <property type="entry name" value="OMPA_2"/>
    <property type="match status" value="1"/>
</dbReference>
<protein>
    <recommendedName>
        <fullName evidence="5">OmpA-like domain-containing protein</fullName>
    </recommendedName>
</protein>
<evidence type="ECO:0000256" key="1">
    <source>
        <dbReference type="ARBA" id="ARBA00004442"/>
    </source>
</evidence>
<dbReference type="Gene3D" id="3.30.1330.60">
    <property type="entry name" value="OmpA-like domain"/>
    <property type="match status" value="1"/>
</dbReference>
<dbReference type="PRINTS" id="PR01021">
    <property type="entry name" value="OMPADOMAIN"/>
</dbReference>
<dbReference type="InterPro" id="IPR050330">
    <property type="entry name" value="Bact_OuterMem_StrucFunc"/>
</dbReference>
<dbReference type="CDD" id="cd07185">
    <property type="entry name" value="OmpA_C-like"/>
    <property type="match status" value="1"/>
</dbReference>
<evidence type="ECO:0000259" key="5">
    <source>
        <dbReference type="PROSITE" id="PS51123"/>
    </source>
</evidence>
<comment type="subcellular location">
    <subcellularLocation>
        <location evidence="1">Cell outer membrane</location>
    </subcellularLocation>
</comment>
<dbReference type="SUPFAM" id="SSF103088">
    <property type="entry name" value="OmpA-like"/>
    <property type="match status" value="1"/>
</dbReference>
<sequence length="731" mass="81887">MMMVTILIGLTSLYGGRGGYELFNARTVEFGNFAFDLIADYYYQGYIDTADSDTFHDRRHFGSGWLTLTFAPFPYFELFGHLTGFLHYDEKVEPIEIPIRARKDAYVYGSRSFGGGVKLGYPIVDGFPFSLIIGGRAAITASFNPPQNYDTLINRGFPPPENHSPDYDLRFLTTLEFGALGLNLNLGQIIRGRDRNTLLDRPDLGIYGLGLDLNVRNRTWLFGEIYTLGDSSHFTGGLKLGLFPNSTFDIFFKRSLSDSQWRVAAGLSIFSTITPQVKKGAVISGRVVDMETQTPLLAVISFPGSDVRSTMTRPDGSYRVELPPGGYLILVQASGYRPKERPIQVSAGSELIFDVALTPSRGYQEPIGRIRGRIFSEREEPIDGEVEVLGADVPEVRAEGGEFLIEVEPGRYEVAVHAPGYRPAGKIIYVKEEGEEVQADFYLREEAPIPGGLGKISGFIRDKETEQPISARVRAGGREVMTDEMGYYELEVGAGKPLVQVEADGYRPGKRVVEVEEGSDILLDFFLVRKRPKGVIIGSIYEAETMEPAVAEVIIEGRKVSSVTTDPRTGIFRIETEPGEYYVSVRSDGLETPKAKVELEAGEIEVLTFYLARREKREVSIPSFRPIYFDYGSTQYRYEDIDYLNRVAAYLLKHRDQRIEIRGHTDSVGPELQNLILSQRRAEVVRDYLISQGVEPARIYARGYGESLPVGDNRTLSGRELNRRVEFRILP</sequence>
<evidence type="ECO:0000313" key="6">
    <source>
        <dbReference type="EMBL" id="RKX71548.1"/>
    </source>
</evidence>
<organism evidence="6 7">
    <name type="scientific">candidate division WOR-3 bacterium</name>
    <dbReference type="NCBI Taxonomy" id="2052148"/>
    <lineage>
        <taxon>Bacteria</taxon>
        <taxon>Bacteria division WOR-3</taxon>
    </lineage>
</organism>
<dbReference type="AlphaFoldDB" id="A0A660SL65"/>
<dbReference type="PANTHER" id="PTHR30329:SF21">
    <property type="entry name" value="LIPOPROTEIN YIAD-RELATED"/>
    <property type="match status" value="1"/>
</dbReference>
<dbReference type="InterPro" id="IPR008969">
    <property type="entry name" value="CarboxyPept-like_regulatory"/>
</dbReference>
<reference evidence="6 7" key="1">
    <citation type="submission" date="2018-06" db="EMBL/GenBank/DDBJ databases">
        <title>Extensive metabolic versatility and redundancy in microbially diverse, dynamic hydrothermal sediments.</title>
        <authorList>
            <person name="Dombrowski N."/>
            <person name="Teske A."/>
            <person name="Baker B.J."/>
        </authorList>
    </citation>
    <scope>NUCLEOTIDE SEQUENCE [LARGE SCALE GENOMIC DNA]</scope>
    <source>
        <strain evidence="6">B36_G15</strain>
    </source>
</reference>
<comment type="caution">
    <text evidence="6">The sequence shown here is derived from an EMBL/GenBank/DDBJ whole genome shotgun (WGS) entry which is preliminary data.</text>
</comment>
<feature type="domain" description="OmpA-like" evidence="5">
    <location>
        <begin position="616"/>
        <end position="731"/>
    </location>
</feature>
<keyword evidence="3" id="KW-0998">Cell outer membrane</keyword>